<protein>
    <submittedName>
        <fullName evidence="1">Uncharacterized protein</fullName>
    </submittedName>
</protein>
<comment type="caution">
    <text evidence="1">The sequence shown here is derived from an EMBL/GenBank/DDBJ whole genome shotgun (WGS) entry which is preliminary data.</text>
</comment>
<name>M6K6A3_LEPIR</name>
<organism evidence="1 2">
    <name type="scientific">Leptospira interrogans serovar Pyrogenes str. L0374</name>
    <dbReference type="NCBI Taxonomy" id="1049928"/>
    <lineage>
        <taxon>Bacteria</taxon>
        <taxon>Pseudomonadati</taxon>
        <taxon>Spirochaetota</taxon>
        <taxon>Spirochaetia</taxon>
        <taxon>Leptospirales</taxon>
        <taxon>Leptospiraceae</taxon>
        <taxon>Leptospira</taxon>
    </lineage>
</organism>
<evidence type="ECO:0000313" key="1">
    <source>
        <dbReference type="EMBL" id="EMN29661.1"/>
    </source>
</evidence>
<accession>M6K6A3</accession>
<dbReference type="AlphaFoldDB" id="M6K6A3"/>
<reference evidence="1 2" key="1">
    <citation type="submission" date="2013-01" db="EMBL/GenBank/DDBJ databases">
        <authorList>
            <person name="Harkins D.M."/>
            <person name="Durkin A.S."/>
            <person name="Brinkac L.M."/>
            <person name="Haft D.H."/>
            <person name="Selengut J.D."/>
            <person name="Sanka R."/>
            <person name="DePew J."/>
            <person name="Purushe J."/>
            <person name="Peacock S.J."/>
            <person name="Thaipadungpanit J."/>
            <person name="Wuthiekanun V.W."/>
            <person name="Day N.P."/>
            <person name="Vinetz J.M."/>
            <person name="Sutton G.G."/>
            <person name="Nierman W.C."/>
            <person name="Fouts D.E."/>
        </authorList>
    </citation>
    <scope>NUCLEOTIDE SEQUENCE [LARGE SCALE GENOMIC DNA]</scope>
    <source>
        <strain evidence="1 2">L0374</strain>
    </source>
</reference>
<sequence>MEVSPEILRYALSIFDYSDFLESGRLRILLSPILEEDLYSAFRGISGFPISFIPHRGSNHWKKIHTKNYVLSLRVFFIRKT</sequence>
<proteinExistence type="predicted"/>
<gene>
    <name evidence="1" type="ORF">LEP1GSC083_2319</name>
</gene>
<evidence type="ECO:0000313" key="2">
    <source>
        <dbReference type="Proteomes" id="UP000012137"/>
    </source>
</evidence>
<dbReference type="EMBL" id="AHMZ02000110">
    <property type="protein sequence ID" value="EMN29661.1"/>
    <property type="molecule type" value="Genomic_DNA"/>
</dbReference>
<dbReference type="Proteomes" id="UP000012137">
    <property type="component" value="Unassembled WGS sequence"/>
</dbReference>